<evidence type="ECO:0000313" key="4">
    <source>
        <dbReference type="RefSeq" id="XP_018108808.1"/>
    </source>
</evidence>
<dbReference type="PaxDb" id="8355-A0A1L8H184"/>
<dbReference type="GeneID" id="108711508"/>
<gene>
    <name evidence="4 5" type="primary">calml4.L</name>
</gene>
<dbReference type="PANTHER" id="PTHR23048:SF45">
    <property type="entry name" value="CALMODULIN LIKE 4"/>
    <property type="match status" value="1"/>
</dbReference>
<keyword evidence="1" id="KW-0677">Repeat</keyword>
<dbReference type="AlphaFoldDB" id="A0A1L8H184"/>
<dbReference type="FunFam" id="1.10.238.10:FF:000216">
    <property type="entry name" value="Putative calmodulin"/>
    <property type="match status" value="1"/>
</dbReference>
<dbReference type="InterPro" id="IPR050230">
    <property type="entry name" value="CALM/Myosin/TropC-like"/>
</dbReference>
<reference evidence="4" key="1">
    <citation type="submission" date="2025-08" db="UniProtKB">
        <authorList>
            <consortium name="RefSeq"/>
        </authorList>
    </citation>
    <scope>IDENTIFICATION</scope>
    <source>
        <strain evidence="4">J_2021</strain>
        <tissue evidence="4">Erythrocytes</tissue>
    </source>
</reference>
<dbReference type="GO" id="GO:0005509">
    <property type="term" value="F:calcium ion binding"/>
    <property type="evidence" value="ECO:0007669"/>
    <property type="project" value="InterPro"/>
</dbReference>
<dbReference type="GO" id="GO:0016460">
    <property type="term" value="C:myosin II complex"/>
    <property type="evidence" value="ECO:0000318"/>
    <property type="project" value="GO_Central"/>
</dbReference>
<evidence type="ECO:0000313" key="5">
    <source>
        <dbReference type="Xenbase" id="XB-GENE-17337198"/>
    </source>
</evidence>
<dbReference type="PROSITE" id="PS50222">
    <property type="entry name" value="EF_HAND_2"/>
    <property type="match status" value="2"/>
</dbReference>
<evidence type="ECO:0000313" key="3">
    <source>
        <dbReference type="Proteomes" id="UP000186698"/>
    </source>
</evidence>
<feature type="domain" description="EF-hand" evidence="2">
    <location>
        <begin position="80"/>
        <end position="115"/>
    </location>
</feature>
<dbReference type="FunFam" id="1.10.238.10:FF:000082">
    <property type="entry name" value="Myosin light chain 1"/>
    <property type="match status" value="1"/>
</dbReference>
<dbReference type="STRING" id="8355.A0A1L8H184"/>
<dbReference type="CTD" id="108711508"/>
<accession>A0A1L8H184</accession>
<sequence length="152" mass="17112">MAKFLAQDEIQKYKECFSLYDKKGKGKLPAGDLLTVMRCLGTCPTPGEVARHLQVHKIGKDGVDFSTFLTIMYWQQKQEDPENEIMVAMLMSDKQKKGVIPVTELRAKLTQMGEKLTPKEVDDLLKGVKVGPNGTVKYEEFVRAATVPMPDY</sequence>
<dbReference type="Gene3D" id="1.10.238.10">
    <property type="entry name" value="EF-hand"/>
    <property type="match status" value="2"/>
</dbReference>
<dbReference type="PANTHER" id="PTHR23048">
    <property type="entry name" value="MYOSIN LIGHT CHAIN 1, 3"/>
    <property type="match status" value="1"/>
</dbReference>
<dbReference type="RefSeq" id="XP_018108808.1">
    <property type="nucleotide sequence ID" value="XM_018253319.2"/>
</dbReference>
<proteinExistence type="predicted"/>
<feature type="domain" description="EF-hand" evidence="2">
    <location>
        <begin position="8"/>
        <end position="43"/>
    </location>
</feature>
<organism evidence="3 4">
    <name type="scientific">Xenopus laevis</name>
    <name type="common">African clawed frog</name>
    <dbReference type="NCBI Taxonomy" id="8355"/>
    <lineage>
        <taxon>Eukaryota</taxon>
        <taxon>Metazoa</taxon>
        <taxon>Chordata</taxon>
        <taxon>Craniata</taxon>
        <taxon>Vertebrata</taxon>
        <taxon>Euteleostomi</taxon>
        <taxon>Amphibia</taxon>
        <taxon>Batrachia</taxon>
        <taxon>Anura</taxon>
        <taxon>Pipoidea</taxon>
        <taxon>Pipidae</taxon>
        <taxon>Xenopodinae</taxon>
        <taxon>Xenopus</taxon>
        <taxon>Xenopus</taxon>
    </lineage>
</organism>
<dbReference type="SUPFAM" id="SSF47473">
    <property type="entry name" value="EF-hand"/>
    <property type="match status" value="1"/>
</dbReference>
<dbReference type="InterPro" id="IPR011992">
    <property type="entry name" value="EF-hand-dom_pair"/>
</dbReference>
<evidence type="ECO:0000256" key="1">
    <source>
        <dbReference type="ARBA" id="ARBA00022737"/>
    </source>
</evidence>
<name>A0A1L8H184_XENLA</name>
<dbReference type="Xenbase" id="XB-GENE-17337198">
    <property type="gene designation" value="calml4.L"/>
</dbReference>
<dbReference type="OMA" id="HYEEFTK"/>
<dbReference type="AGR" id="Xenbase:XB-GENE-17337198"/>
<dbReference type="InterPro" id="IPR002048">
    <property type="entry name" value="EF_hand_dom"/>
</dbReference>
<dbReference type="Proteomes" id="UP000186698">
    <property type="component" value="Chromosome 3L"/>
</dbReference>
<dbReference type="KEGG" id="xla:108711508"/>
<dbReference type="OrthoDB" id="435273at2759"/>
<evidence type="ECO:0000259" key="2">
    <source>
        <dbReference type="PROSITE" id="PS50222"/>
    </source>
</evidence>
<dbReference type="Bgee" id="108711508">
    <property type="expression patterns" value="Expressed in intestine and 19 other cell types or tissues"/>
</dbReference>
<protein>
    <submittedName>
        <fullName evidence="4">Calmodulin-like protein 4 isoform X1</fullName>
    </submittedName>
</protein>
<keyword evidence="3" id="KW-1185">Reference proteome</keyword>